<gene>
    <name evidence="3" type="ORF">H257_18425</name>
</gene>
<proteinExistence type="predicted"/>
<dbReference type="VEuPathDB" id="FungiDB:H257_18425"/>
<evidence type="ECO:0000256" key="1">
    <source>
        <dbReference type="SAM" id="Coils"/>
    </source>
</evidence>
<protein>
    <recommendedName>
        <fullName evidence="2">OTU domain-containing protein</fullName>
    </recommendedName>
</protein>
<dbReference type="InterPro" id="IPR038765">
    <property type="entry name" value="Papain-like_cys_pep_sf"/>
</dbReference>
<dbReference type="Pfam" id="PF02338">
    <property type="entry name" value="OTU"/>
    <property type="match status" value="1"/>
</dbReference>
<organism evidence="3">
    <name type="scientific">Aphanomyces astaci</name>
    <name type="common">Crayfish plague agent</name>
    <dbReference type="NCBI Taxonomy" id="112090"/>
    <lineage>
        <taxon>Eukaryota</taxon>
        <taxon>Sar</taxon>
        <taxon>Stramenopiles</taxon>
        <taxon>Oomycota</taxon>
        <taxon>Saprolegniomycetes</taxon>
        <taxon>Saprolegniales</taxon>
        <taxon>Verrucalvaceae</taxon>
        <taxon>Aphanomyces</taxon>
    </lineage>
</organism>
<dbReference type="InterPro" id="IPR003323">
    <property type="entry name" value="OTU_dom"/>
</dbReference>
<reference evidence="3" key="1">
    <citation type="submission" date="2013-12" db="EMBL/GenBank/DDBJ databases">
        <title>The Genome Sequence of Aphanomyces astaci APO3.</title>
        <authorList>
            <consortium name="The Broad Institute Genomics Platform"/>
            <person name="Russ C."/>
            <person name="Tyler B."/>
            <person name="van West P."/>
            <person name="Dieguez-Uribeondo J."/>
            <person name="Young S.K."/>
            <person name="Zeng Q."/>
            <person name="Gargeya S."/>
            <person name="Fitzgerald M."/>
            <person name="Abouelleil A."/>
            <person name="Alvarado L."/>
            <person name="Chapman S.B."/>
            <person name="Gainer-Dewar J."/>
            <person name="Goldberg J."/>
            <person name="Griggs A."/>
            <person name="Gujja S."/>
            <person name="Hansen M."/>
            <person name="Howarth C."/>
            <person name="Imamovic A."/>
            <person name="Ireland A."/>
            <person name="Larimer J."/>
            <person name="McCowan C."/>
            <person name="Murphy C."/>
            <person name="Pearson M."/>
            <person name="Poon T.W."/>
            <person name="Priest M."/>
            <person name="Roberts A."/>
            <person name="Saif S."/>
            <person name="Shea T."/>
            <person name="Sykes S."/>
            <person name="Wortman J."/>
            <person name="Nusbaum C."/>
            <person name="Birren B."/>
        </authorList>
    </citation>
    <scope>NUCLEOTIDE SEQUENCE [LARGE SCALE GENOMIC DNA]</scope>
    <source>
        <strain evidence="3">APO3</strain>
    </source>
</reference>
<dbReference type="GO" id="GO:0004843">
    <property type="term" value="F:cysteine-type deubiquitinase activity"/>
    <property type="evidence" value="ECO:0007669"/>
    <property type="project" value="TreeGrafter"/>
</dbReference>
<dbReference type="PROSITE" id="PS50802">
    <property type="entry name" value="OTU"/>
    <property type="match status" value="1"/>
</dbReference>
<dbReference type="CDD" id="cd22748">
    <property type="entry name" value="OTU_OTUD6-like"/>
    <property type="match status" value="1"/>
</dbReference>
<feature type="coiled-coil region" evidence="1">
    <location>
        <begin position="86"/>
        <end position="113"/>
    </location>
</feature>
<sequence>MESAGQMKQRHKLELRDLQNQSKILVKKLKKDNLSKKEIDQKVAELEQSVAARHASEVQAIMQKLDVSDDDAEAAPATAAAVADVGEKANAKLEKAQRKRDKKRQEERERLERIEFESQNVVSQRQIESDAIAAQLTSLGLIVKEIPSDGHCMYHAVADQLKLTRRLPFPSSDAYIPLRQKTAAYLRSHADDFVPFVELDYASDIAIQDQFESYCARVEATADWGGQVELRALAQALAVPIEVYSASSSVLVMGDEYHREDQPPLRLSYHLHYYTLGEHFNSIVYASSGGDEHDAL</sequence>
<dbReference type="STRING" id="112090.W4FCW5"/>
<dbReference type="GeneID" id="20820421"/>
<dbReference type="EMBL" id="KI913277">
    <property type="protein sequence ID" value="ETV64739.1"/>
    <property type="molecule type" value="Genomic_DNA"/>
</dbReference>
<dbReference type="AlphaFoldDB" id="W4FCW5"/>
<dbReference type="SUPFAM" id="SSF54001">
    <property type="entry name" value="Cysteine proteinases"/>
    <property type="match status" value="1"/>
</dbReference>
<dbReference type="PANTHER" id="PTHR12419:SF10">
    <property type="entry name" value="DEUBIQUITINASE OTUD6B"/>
    <property type="match status" value="1"/>
</dbReference>
<feature type="coiled-coil region" evidence="1">
    <location>
        <begin position="1"/>
        <end position="28"/>
    </location>
</feature>
<name>W4FCW5_APHAT</name>
<dbReference type="PANTHER" id="PTHR12419">
    <property type="entry name" value="OTU DOMAIN CONTAINING PROTEIN"/>
    <property type="match status" value="1"/>
</dbReference>
<feature type="domain" description="OTU" evidence="2">
    <location>
        <begin position="141"/>
        <end position="286"/>
    </location>
</feature>
<evidence type="ECO:0000259" key="2">
    <source>
        <dbReference type="PROSITE" id="PS50802"/>
    </source>
</evidence>
<dbReference type="RefSeq" id="XP_009845781.1">
    <property type="nucleotide sequence ID" value="XM_009847479.1"/>
</dbReference>
<keyword evidence="1" id="KW-0175">Coiled coil</keyword>
<accession>W4FCW5</accession>
<dbReference type="GO" id="GO:0016579">
    <property type="term" value="P:protein deubiquitination"/>
    <property type="evidence" value="ECO:0007669"/>
    <property type="project" value="TreeGrafter"/>
</dbReference>
<dbReference type="InterPro" id="IPR050704">
    <property type="entry name" value="Peptidase_C85-like"/>
</dbReference>
<dbReference type="OrthoDB" id="415023at2759"/>
<evidence type="ECO:0000313" key="3">
    <source>
        <dbReference type="EMBL" id="ETV64739.1"/>
    </source>
</evidence>
<dbReference type="Gene3D" id="3.90.70.80">
    <property type="match status" value="1"/>
</dbReference>